<gene>
    <name evidence="2" type="ORF">FKW44_000906</name>
</gene>
<dbReference type="InterPro" id="IPR003096">
    <property type="entry name" value="SM22_calponin"/>
</dbReference>
<dbReference type="PRINTS" id="PR00888">
    <property type="entry name" value="SM22CALPONIN"/>
</dbReference>
<sequence length="71" mass="8062">MAPRKPEEEKEILEWIYSVLEEPVPSGEFEEILQNGVVLCRLMNKISPGAIGKFKEKGPAFLLMENINAFL</sequence>
<dbReference type="Pfam" id="PF00307">
    <property type="entry name" value="CH"/>
    <property type="match status" value="1"/>
</dbReference>
<dbReference type="InterPro" id="IPR036872">
    <property type="entry name" value="CH_dom_sf"/>
</dbReference>
<dbReference type="PANTHER" id="PTHR47385:SF22">
    <property type="entry name" value="GH21596P"/>
    <property type="match status" value="1"/>
</dbReference>
<dbReference type="PROSITE" id="PS50021">
    <property type="entry name" value="CH"/>
    <property type="match status" value="1"/>
</dbReference>
<dbReference type="InterPro" id="IPR050606">
    <property type="entry name" value="Calponin-like"/>
</dbReference>
<dbReference type="EMBL" id="CP045890">
    <property type="protein sequence ID" value="QQP56292.1"/>
    <property type="molecule type" value="Genomic_DNA"/>
</dbReference>
<evidence type="ECO:0000313" key="2">
    <source>
        <dbReference type="EMBL" id="QQP56292.1"/>
    </source>
</evidence>
<dbReference type="PANTHER" id="PTHR47385">
    <property type="entry name" value="CALPONIN"/>
    <property type="match status" value="1"/>
</dbReference>
<dbReference type="Proteomes" id="UP000595437">
    <property type="component" value="Chromosome 1"/>
</dbReference>
<organism evidence="2 3">
    <name type="scientific">Caligus rogercresseyi</name>
    <name type="common">Sea louse</name>
    <dbReference type="NCBI Taxonomy" id="217165"/>
    <lineage>
        <taxon>Eukaryota</taxon>
        <taxon>Metazoa</taxon>
        <taxon>Ecdysozoa</taxon>
        <taxon>Arthropoda</taxon>
        <taxon>Crustacea</taxon>
        <taxon>Multicrustacea</taxon>
        <taxon>Hexanauplia</taxon>
        <taxon>Copepoda</taxon>
        <taxon>Siphonostomatoida</taxon>
        <taxon>Caligidae</taxon>
        <taxon>Caligus</taxon>
    </lineage>
</organism>
<feature type="domain" description="Calponin-homology (CH)" evidence="1">
    <location>
        <begin position="6"/>
        <end position="71"/>
    </location>
</feature>
<proteinExistence type="predicted"/>
<dbReference type="SUPFAM" id="SSF47576">
    <property type="entry name" value="Calponin-homology domain, CH-domain"/>
    <property type="match status" value="1"/>
</dbReference>
<feature type="non-terminal residue" evidence="2">
    <location>
        <position position="71"/>
    </location>
</feature>
<evidence type="ECO:0000259" key="1">
    <source>
        <dbReference type="PROSITE" id="PS50021"/>
    </source>
</evidence>
<protein>
    <submittedName>
        <fullName evidence="2">Calponin</fullName>
    </submittedName>
</protein>
<keyword evidence="3" id="KW-1185">Reference proteome</keyword>
<dbReference type="OrthoDB" id="6350723at2759"/>
<accession>A0A7T8KI05</accession>
<dbReference type="GO" id="GO:0007015">
    <property type="term" value="P:actin filament organization"/>
    <property type="evidence" value="ECO:0007669"/>
    <property type="project" value="TreeGrafter"/>
</dbReference>
<reference evidence="3" key="1">
    <citation type="submission" date="2021-01" db="EMBL/GenBank/DDBJ databases">
        <title>Caligus Genome Assembly.</title>
        <authorList>
            <person name="Gallardo-Escarate C."/>
        </authorList>
    </citation>
    <scope>NUCLEOTIDE SEQUENCE [LARGE SCALE GENOMIC DNA]</scope>
</reference>
<dbReference type="Gene3D" id="1.10.418.10">
    <property type="entry name" value="Calponin-like domain"/>
    <property type="match status" value="1"/>
</dbReference>
<evidence type="ECO:0000313" key="3">
    <source>
        <dbReference type="Proteomes" id="UP000595437"/>
    </source>
</evidence>
<dbReference type="GO" id="GO:0015629">
    <property type="term" value="C:actin cytoskeleton"/>
    <property type="evidence" value="ECO:0007669"/>
    <property type="project" value="TreeGrafter"/>
</dbReference>
<dbReference type="AlphaFoldDB" id="A0A7T8KI05"/>
<dbReference type="GO" id="GO:0051015">
    <property type="term" value="F:actin filament binding"/>
    <property type="evidence" value="ECO:0007669"/>
    <property type="project" value="TreeGrafter"/>
</dbReference>
<dbReference type="InterPro" id="IPR001715">
    <property type="entry name" value="CH_dom"/>
</dbReference>
<name>A0A7T8KI05_CALRO</name>